<organism evidence="2">
    <name type="scientific">Arcella intermedia</name>
    <dbReference type="NCBI Taxonomy" id="1963864"/>
    <lineage>
        <taxon>Eukaryota</taxon>
        <taxon>Amoebozoa</taxon>
        <taxon>Tubulinea</taxon>
        <taxon>Elardia</taxon>
        <taxon>Arcellinida</taxon>
        <taxon>Sphaerothecina</taxon>
        <taxon>Arcellidae</taxon>
        <taxon>Arcella</taxon>
    </lineage>
</organism>
<dbReference type="EMBL" id="GIBP01009636">
    <property type="protein sequence ID" value="NDV38605.1"/>
    <property type="molecule type" value="Transcribed_RNA"/>
</dbReference>
<protein>
    <recommendedName>
        <fullName evidence="1">Glycolipid transfer protein domain-containing protein</fullName>
    </recommendedName>
</protein>
<name>A0A6B2LNW6_9EUKA</name>
<dbReference type="GO" id="GO:1902387">
    <property type="term" value="F:ceramide 1-phosphate binding"/>
    <property type="evidence" value="ECO:0007669"/>
    <property type="project" value="TreeGrafter"/>
</dbReference>
<dbReference type="GO" id="GO:0005829">
    <property type="term" value="C:cytosol"/>
    <property type="evidence" value="ECO:0007669"/>
    <property type="project" value="TreeGrafter"/>
</dbReference>
<evidence type="ECO:0000259" key="1">
    <source>
        <dbReference type="Pfam" id="PF08718"/>
    </source>
</evidence>
<dbReference type="InterPro" id="IPR014830">
    <property type="entry name" value="Glycolipid_transfer_prot_dom"/>
</dbReference>
<feature type="domain" description="Glycolipid transfer protein" evidence="1">
    <location>
        <begin position="3"/>
        <end position="118"/>
    </location>
</feature>
<dbReference type="InterPro" id="IPR036497">
    <property type="entry name" value="GLTP_sf"/>
</dbReference>
<reference evidence="2" key="1">
    <citation type="journal article" date="2020" name="J. Eukaryot. Microbiol.">
        <title>De novo Sequencing, Assembly and Annotation of the Transcriptome for the Free-Living Testate Amoeba Arcella intermedia.</title>
        <authorList>
            <person name="Ribeiro G.M."/>
            <person name="Porfirio-Sousa A.L."/>
            <person name="Maurer-Alcala X.X."/>
            <person name="Katz L.A."/>
            <person name="Lahr D.J.G."/>
        </authorList>
    </citation>
    <scope>NUCLEOTIDE SEQUENCE</scope>
</reference>
<accession>A0A6B2LNW6</accession>
<dbReference type="PANTHER" id="PTHR10219">
    <property type="entry name" value="GLYCOLIPID TRANSFER PROTEIN-RELATED"/>
    <property type="match status" value="1"/>
</dbReference>
<dbReference type="Pfam" id="PF08718">
    <property type="entry name" value="GLTP"/>
    <property type="match status" value="1"/>
</dbReference>
<dbReference type="GO" id="GO:0016020">
    <property type="term" value="C:membrane"/>
    <property type="evidence" value="ECO:0007669"/>
    <property type="project" value="TreeGrafter"/>
</dbReference>
<proteinExistence type="predicted"/>
<dbReference type="SUPFAM" id="SSF110004">
    <property type="entry name" value="Glycolipid transfer protein, GLTP"/>
    <property type="match status" value="1"/>
</dbReference>
<dbReference type="AlphaFoldDB" id="A0A6B2LNW6"/>
<sequence length="154" mass="17330">MGALYFVEADINSKLGIITNINSLQGGNNSLEDLILKEISSNTIRTPTSCGRTLLRLVRALSFLKLLLKGVDDREELGPCASAAYEVTMKPHHTWIVKNTVWVALKTLPYRADFLTGLNLDPNNTHFQTVLQLLQPIEKRLVDFYNLHQINDLP</sequence>
<dbReference type="PANTHER" id="PTHR10219:SF43">
    <property type="entry name" value="GLYCOLIPID TRANSFER PROTEIN DOMAIN-CONTAINING PROTEIN"/>
    <property type="match status" value="1"/>
</dbReference>
<evidence type="ECO:0000313" key="2">
    <source>
        <dbReference type="EMBL" id="NDV38605.1"/>
    </source>
</evidence>
<dbReference type="GO" id="GO:1902388">
    <property type="term" value="F:ceramide 1-phosphate transfer activity"/>
    <property type="evidence" value="ECO:0007669"/>
    <property type="project" value="TreeGrafter"/>
</dbReference>
<dbReference type="Gene3D" id="1.10.3520.10">
    <property type="entry name" value="Glycolipid transfer protein"/>
    <property type="match status" value="1"/>
</dbReference>